<evidence type="ECO:0000256" key="6">
    <source>
        <dbReference type="SAM" id="Phobius"/>
    </source>
</evidence>
<keyword evidence="3 6" id="KW-0812">Transmembrane</keyword>
<reference evidence="7 8" key="1">
    <citation type="journal article" date="2015" name="Plant Cell">
        <title>Oil accumulation by the oleaginous diatom Fistulifera solaris as revealed by the genome and transcriptome.</title>
        <authorList>
            <person name="Tanaka T."/>
            <person name="Maeda Y."/>
            <person name="Veluchamy A."/>
            <person name="Tanaka M."/>
            <person name="Abida H."/>
            <person name="Marechal E."/>
            <person name="Bowler C."/>
            <person name="Muto M."/>
            <person name="Sunaga Y."/>
            <person name="Tanaka M."/>
            <person name="Yoshino T."/>
            <person name="Taniguchi T."/>
            <person name="Fukuda Y."/>
            <person name="Nemoto M."/>
            <person name="Matsumoto M."/>
            <person name="Wong P.S."/>
            <person name="Aburatani S."/>
            <person name="Fujibuchi W."/>
        </authorList>
    </citation>
    <scope>NUCLEOTIDE SEQUENCE [LARGE SCALE GENOMIC DNA]</scope>
    <source>
        <strain evidence="7 8">JPCC DA0580</strain>
    </source>
</reference>
<comment type="similarity">
    <text evidence="2">Belongs to the unc-93 family.</text>
</comment>
<gene>
    <name evidence="7" type="ORF">FisN_14Lh159</name>
</gene>
<dbReference type="PANTHER" id="PTHR19444:SF13">
    <property type="entry name" value="PROTEIN UNC-93 HOMOLOG A"/>
    <property type="match status" value="1"/>
</dbReference>
<keyword evidence="8" id="KW-1185">Reference proteome</keyword>
<dbReference type="GO" id="GO:0016020">
    <property type="term" value="C:membrane"/>
    <property type="evidence" value="ECO:0007669"/>
    <property type="project" value="UniProtKB-SubCell"/>
</dbReference>
<comment type="caution">
    <text evidence="7">The sequence shown here is derived from an EMBL/GenBank/DDBJ whole genome shotgun (WGS) entry which is preliminary data.</text>
</comment>
<keyword evidence="5 6" id="KW-0472">Membrane</keyword>
<feature type="transmembrane region" description="Helical" evidence="6">
    <location>
        <begin position="215"/>
        <end position="238"/>
    </location>
</feature>
<feature type="transmembrane region" description="Helical" evidence="6">
    <location>
        <begin position="362"/>
        <end position="383"/>
    </location>
</feature>
<evidence type="ECO:0000313" key="8">
    <source>
        <dbReference type="Proteomes" id="UP000198406"/>
    </source>
</evidence>
<proteinExistence type="inferred from homology"/>
<dbReference type="Pfam" id="PF05978">
    <property type="entry name" value="UNC-93"/>
    <property type="match status" value="1"/>
</dbReference>
<dbReference type="InterPro" id="IPR036259">
    <property type="entry name" value="MFS_trans_sf"/>
</dbReference>
<protein>
    <submittedName>
        <fullName evidence="7">Uncharacterized protein</fullName>
    </submittedName>
</protein>
<evidence type="ECO:0000256" key="3">
    <source>
        <dbReference type="ARBA" id="ARBA00022692"/>
    </source>
</evidence>
<dbReference type="InParanoid" id="A0A1Z5JA66"/>
<comment type="subcellular location">
    <subcellularLocation>
        <location evidence="1">Membrane</location>
        <topology evidence="1">Multi-pass membrane protein</topology>
    </subcellularLocation>
</comment>
<dbReference type="InterPro" id="IPR010291">
    <property type="entry name" value="Ion_channel_UNC-93"/>
</dbReference>
<evidence type="ECO:0000256" key="5">
    <source>
        <dbReference type="ARBA" id="ARBA00023136"/>
    </source>
</evidence>
<evidence type="ECO:0000256" key="1">
    <source>
        <dbReference type="ARBA" id="ARBA00004141"/>
    </source>
</evidence>
<feature type="transmembrane region" description="Helical" evidence="6">
    <location>
        <begin position="115"/>
        <end position="138"/>
    </location>
</feature>
<dbReference type="PANTHER" id="PTHR19444">
    <property type="entry name" value="UNC-93 RELATED"/>
    <property type="match status" value="1"/>
</dbReference>
<evidence type="ECO:0000256" key="4">
    <source>
        <dbReference type="ARBA" id="ARBA00022989"/>
    </source>
</evidence>
<feature type="transmembrane region" description="Helical" evidence="6">
    <location>
        <begin position="274"/>
        <end position="291"/>
    </location>
</feature>
<organism evidence="7 8">
    <name type="scientific">Fistulifera solaris</name>
    <name type="common">Oleaginous diatom</name>
    <dbReference type="NCBI Taxonomy" id="1519565"/>
    <lineage>
        <taxon>Eukaryota</taxon>
        <taxon>Sar</taxon>
        <taxon>Stramenopiles</taxon>
        <taxon>Ochrophyta</taxon>
        <taxon>Bacillariophyta</taxon>
        <taxon>Bacillariophyceae</taxon>
        <taxon>Bacillariophycidae</taxon>
        <taxon>Naviculales</taxon>
        <taxon>Naviculaceae</taxon>
        <taxon>Fistulifera</taxon>
    </lineage>
</organism>
<dbReference type="Gene3D" id="1.20.1250.20">
    <property type="entry name" value="MFS general substrate transporter like domains"/>
    <property type="match status" value="1"/>
</dbReference>
<sequence length="488" mass="53075">MAAIEATAQQSRKAKSSPISSFVFETYQRPEHEVRLRRNSDQRSYEANRILRNFMGMSLLFSVNHGCVVACLSLASARLGTTGNMQSGILYMSYTGSALLGATYTVKKLGPRDSLVAGLALYCVYVAAFWMASSFPFFAKPVSFLGALVGGVGAGLLWTAQGAFFGMAAECHALALAQETSLSTSKLAGIFAFMYLGLELLLRSMSSALLKLFSVAWSTIFGIYALLAILSAVGMMFVQQPEDVSVNGEDDSQVQSVWWKITVALQLLRKDPKMRYMIGLNAVFGFASAFLNSYVNSEVVRVVLHDSQTRYIGLLSAWMSAVAATMSLALGRIPNKGIVLTLGSVCFLGVAAPFLVSNFSLGGWNMIGVVVVYTLHGVGRATFEGTLKASFADLFSQEKEGAFANIILQNGLASAIGFFISTMSCTPEQRHCIQFQDGSHHDVGILAWMVVITAFFAIYGYWRADRLFRQQSSSFPSVWTLVENESVI</sequence>
<feature type="transmembrane region" description="Helical" evidence="6">
    <location>
        <begin position="311"/>
        <end position="330"/>
    </location>
</feature>
<feature type="transmembrane region" description="Helical" evidence="6">
    <location>
        <begin position="443"/>
        <end position="462"/>
    </location>
</feature>
<keyword evidence="4 6" id="KW-1133">Transmembrane helix</keyword>
<feature type="transmembrane region" description="Helical" evidence="6">
    <location>
        <begin position="187"/>
        <end position="209"/>
    </location>
</feature>
<evidence type="ECO:0000256" key="2">
    <source>
        <dbReference type="ARBA" id="ARBA00009172"/>
    </source>
</evidence>
<dbReference type="OrthoDB" id="425072at2759"/>
<accession>A0A1Z5JA66</accession>
<feature type="transmembrane region" description="Helical" evidence="6">
    <location>
        <begin position="337"/>
        <end position="356"/>
    </location>
</feature>
<dbReference type="Proteomes" id="UP000198406">
    <property type="component" value="Unassembled WGS sequence"/>
</dbReference>
<dbReference type="AlphaFoldDB" id="A0A1Z5JA66"/>
<name>A0A1Z5JA66_FISSO</name>
<feature type="transmembrane region" description="Helical" evidence="6">
    <location>
        <begin position="89"/>
        <end position="106"/>
    </location>
</feature>
<dbReference type="InterPro" id="IPR051951">
    <property type="entry name" value="UNC-93_regulatory"/>
</dbReference>
<evidence type="ECO:0000313" key="7">
    <source>
        <dbReference type="EMBL" id="GAX10651.1"/>
    </source>
</evidence>
<dbReference type="EMBL" id="BDSP01000022">
    <property type="protein sequence ID" value="GAX10651.1"/>
    <property type="molecule type" value="Genomic_DNA"/>
</dbReference>
<feature type="transmembrane region" description="Helical" evidence="6">
    <location>
        <begin position="144"/>
        <end position="166"/>
    </location>
</feature>
<dbReference type="SUPFAM" id="SSF103473">
    <property type="entry name" value="MFS general substrate transporter"/>
    <property type="match status" value="1"/>
</dbReference>